<organism evidence="3 4">
    <name type="scientific">Pleurodeles waltl</name>
    <name type="common">Iberian ribbed newt</name>
    <dbReference type="NCBI Taxonomy" id="8319"/>
    <lineage>
        <taxon>Eukaryota</taxon>
        <taxon>Metazoa</taxon>
        <taxon>Chordata</taxon>
        <taxon>Craniata</taxon>
        <taxon>Vertebrata</taxon>
        <taxon>Euteleostomi</taxon>
        <taxon>Amphibia</taxon>
        <taxon>Batrachia</taxon>
        <taxon>Caudata</taxon>
        <taxon>Salamandroidea</taxon>
        <taxon>Salamandridae</taxon>
        <taxon>Pleurodelinae</taxon>
        <taxon>Pleurodeles</taxon>
    </lineage>
</organism>
<comment type="caution">
    <text evidence="3">The sequence shown here is derived from an EMBL/GenBank/DDBJ whole genome shotgun (WGS) entry which is preliminary data.</text>
</comment>
<name>A0AAV7MXN3_PLEWA</name>
<evidence type="ECO:0000256" key="1">
    <source>
        <dbReference type="SAM" id="Coils"/>
    </source>
</evidence>
<accession>A0AAV7MXN3</accession>
<evidence type="ECO:0000313" key="4">
    <source>
        <dbReference type="Proteomes" id="UP001066276"/>
    </source>
</evidence>
<proteinExistence type="predicted"/>
<sequence length="376" mass="42458">MGKQGLKLQLQRPLSPDSEQGAGEPILHQPMKPPLMQATLQKTLEAIEESKNTLRQEIMKVLMELSHLQADHQKLYDRVNTTEEELTRLGTQQPSHETQITHLTDKVQRLEYQAKDAEGHSHRNNVLIIELLQGSKGADMVAFLKHWMKSLIDVMGSLKVVIRGHCLGQTVEIKKDLELELTCLETELCKRESRVRKAPGGAQQLAEAHKAHNETLEHLRIHNYKAYLGRIHEEEGRAGRLLAWLISPESRCTSITLLTSRPGTQLYSLTDINDKLRAYYTYLFSAPRWADLDSLQTYQVGLWLVTFAEQVGMELVAQMCALEVATAIKALAMGKTPGTDGILPQFYQKFVGTLVPRLVEMYTEAYEAGKLPPSTR</sequence>
<protein>
    <submittedName>
        <fullName evidence="3">Uncharacterized protein</fullName>
    </submittedName>
</protein>
<keyword evidence="1" id="KW-0175">Coiled coil</keyword>
<evidence type="ECO:0000313" key="3">
    <source>
        <dbReference type="EMBL" id="KAJ1107977.1"/>
    </source>
</evidence>
<evidence type="ECO:0000256" key="2">
    <source>
        <dbReference type="SAM" id="MobiDB-lite"/>
    </source>
</evidence>
<feature type="region of interest" description="Disordered" evidence="2">
    <location>
        <begin position="1"/>
        <end position="30"/>
    </location>
</feature>
<feature type="coiled-coil region" evidence="1">
    <location>
        <begin position="37"/>
        <end position="85"/>
    </location>
</feature>
<dbReference type="SUPFAM" id="SSF90257">
    <property type="entry name" value="Myosin rod fragments"/>
    <property type="match status" value="1"/>
</dbReference>
<dbReference type="AlphaFoldDB" id="A0AAV7MXN3"/>
<keyword evidence="4" id="KW-1185">Reference proteome</keyword>
<reference evidence="3" key="1">
    <citation type="journal article" date="2022" name="bioRxiv">
        <title>Sequencing and chromosome-scale assembly of the giantPleurodeles waltlgenome.</title>
        <authorList>
            <person name="Brown T."/>
            <person name="Elewa A."/>
            <person name="Iarovenko S."/>
            <person name="Subramanian E."/>
            <person name="Araus A.J."/>
            <person name="Petzold A."/>
            <person name="Susuki M."/>
            <person name="Suzuki K.-i.T."/>
            <person name="Hayashi T."/>
            <person name="Toyoda A."/>
            <person name="Oliveira C."/>
            <person name="Osipova E."/>
            <person name="Leigh N.D."/>
            <person name="Simon A."/>
            <person name="Yun M.H."/>
        </authorList>
    </citation>
    <scope>NUCLEOTIDE SEQUENCE</scope>
    <source>
        <strain evidence="3">20211129_DDA</strain>
        <tissue evidence="3">Liver</tissue>
    </source>
</reference>
<dbReference type="EMBL" id="JANPWB010000013">
    <property type="protein sequence ID" value="KAJ1107977.1"/>
    <property type="molecule type" value="Genomic_DNA"/>
</dbReference>
<gene>
    <name evidence="3" type="ORF">NDU88_005362</name>
</gene>
<dbReference type="Proteomes" id="UP001066276">
    <property type="component" value="Chromosome 9"/>
</dbReference>